<evidence type="ECO:0000259" key="1">
    <source>
        <dbReference type="PROSITE" id="PS51459"/>
    </source>
</evidence>
<dbReference type="NCBIfam" id="TIGR01550">
    <property type="entry name" value="DOC_P1"/>
    <property type="match status" value="1"/>
</dbReference>
<dbReference type="PANTHER" id="PTHR39426">
    <property type="entry name" value="HOMOLOGY TO DEATH-ON-CURING PROTEIN OF PHAGE P1"/>
    <property type="match status" value="1"/>
</dbReference>
<reference evidence="2" key="1">
    <citation type="submission" date="2021-03" db="EMBL/GenBank/DDBJ databases">
        <title>Microbacterium sp. nov., a novel actinobacterium isolated from cow dung.</title>
        <authorList>
            <person name="Zhang L."/>
        </authorList>
    </citation>
    <scope>NUCLEOTIDE SEQUENCE</scope>
    <source>
        <strain evidence="2">NEAU-LLB</strain>
    </source>
</reference>
<keyword evidence="3" id="KW-1185">Reference proteome</keyword>
<protein>
    <submittedName>
        <fullName evidence="2">Type II toxin-antitoxin system death-on-curing family toxin</fullName>
    </submittedName>
</protein>
<dbReference type="InterPro" id="IPR036597">
    <property type="entry name" value="Fido-like_dom_sf"/>
</dbReference>
<dbReference type="AlphaFoldDB" id="A0A939TX44"/>
<dbReference type="InterPro" id="IPR006440">
    <property type="entry name" value="Doc"/>
</dbReference>
<dbReference type="PROSITE" id="PS51459">
    <property type="entry name" value="FIDO"/>
    <property type="match status" value="1"/>
</dbReference>
<feature type="domain" description="Fido" evidence="1">
    <location>
        <begin position="5"/>
        <end position="117"/>
    </location>
</feature>
<evidence type="ECO:0000313" key="2">
    <source>
        <dbReference type="EMBL" id="MBO3663287.1"/>
    </source>
</evidence>
<comment type="caution">
    <text evidence="2">The sequence shown here is derived from an EMBL/GenBank/DDBJ whole genome shotgun (WGS) entry which is preliminary data.</text>
</comment>
<dbReference type="InterPro" id="IPR053737">
    <property type="entry name" value="Type_II_TA_Toxin"/>
</dbReference>
<evidence type="ECO:0000313" key="3">
    <source>
        <dbReference type="Proteomes" id="UP000680132"/>
    </source>
</evidence>
<dbReference type="InterPro" id="IPR003812">
    <property type="entry name" value="Fido"/>
</dbReference>
<sequence length="124" mass="13525">MTRYLSLENALAVVDRMGLHVRDAGLLASALSRAESGFAGVDIYPERAEKAAALLESLARNHPLFDGNKRTAWTLTQVFLWLNDSVLDADEDNAFALILGVASGQTELEASASWLAERIRPRPS</sequence>
<gene>
    <name evidence="2" type="ORF">J5V96_07150</name>
</gene>
<dbReference type="Gene3D" id="1.20.120.1870">
    <property type="entry name" value="Fic/DOC protein, Fido domain"/>
    <property type="match status" value="1"/>
</dbReference>
<dbReference type="Proteomes" id="UP000680132">
    <property type="component" value="Unassembled WGS sequence"/>
</dbReference>
<name>A0A939TX44_9MICO</name>
<organism evidence="2 3">
    <name type="scientific">Microbacterium stercoris</name>
    <dbReference type="NCBI Taxonomy" id="2820289"/>
    <lineage>
        <taxon>Bacteria</taxon>
        <taxon>Bacillati</taxon>
        <taxon>Actinomycetota</taxon>
        <taxon>Actinomycetes</taxon>
        <taxon>Micrococcales</taxon>
        <taxon>Microbacteriaceae</taxon>
        <taxon>Microbacterium</taxon>
    </lineage>
</organism>
<dbReference type="SUPFAM" id="SSF140931">
    <property type="entry name" value="Fic-like"/>
    <property type="match status" value="1"/>
</dbReference>
<dbReference type="Pfam" id="PF02661">
    <property type="entry name" value="Fic"/>
    <property type="match status" value="1"/>
</dbReference>
<dbReference type="PANTHER" id="PTHR39426:SF1">
    <property type="entry name" value="HOMOLOGY TO DEATH-ON-CURING PROTEIN OF PHAGE P1"/>
    <property type="match status" value="1"/>
</dbReference>
<dbReference type="RefSeq" id="WP_208502116.1">
    <property type="nucleotide sequence ID" value="NZ_JAGFOA010000002.1"/>
</dbReference>
<accession>A0A939TX44</accession>
<proteinExistence type="predicted"/>
<dbReference type="GO" id="GO:0016301">
    <property type="term" value="F:kinase activity"/>
    <property type="evidence" value="ECO:0007669"/>
    <property type="project" value="InterPro"/>
</dbReference>
<dbReference type="EMBL" id="JAGFOA010000002">
    <property type="protein sequence ID" value="MBO3663287.1"/>
    <property type="molecule type" value="Genomic_DNA"/>
</dbReference>